<dbReference type="EC" id="1.1.1.267" evidence="9"/>
<comment type="catalytic activity">
    <reaction evidence="8">
        <text>2-C-methyl-D-erythritol 4-phosphate + NADP(+) = 1-deoxy-D-xylulose 5-phosphate + NADPH + H(+)</text>
        <dbReference type="Rhea" id="RHEA:13717"/>
        <dbReference type="ChEBI" id="CHEBI:15378"/>
        <dbReference type="ChEBI" id="CHEBI:57783"/>
        <dbReference type="ChEBI" id="CHEBI:57792"/>
        <dbReference type="ChEBI" id="CHEBI:58262"/>
        <dbReference type="ChEBI" id="CHEBI:58349"/>
        <dbReference type="EC" id="1.1.1.267"/>
    </reaction>
    <physiologicalReaction direction="right-to-left" evidence="8">
        <dbReference type="Rhea" id="RHEA:13719"/>
    </physiologicalReaction>
</comment>
<comment type="similarity">
    <text evidence="2 9">Belongs to the DXR family.</text>
</comment>
<evidence type="ECO:0000256" key="2">
    <source>
        <dbReference type="ARBA" id="ARBA00006825"/>
    </source>
</evidence>
<evidence type="ECO:0000256" key="3">
    <source>
        <dbReference type="ARBA" id="ARBA00022723"/>
    </source>
</evidence>
<feature type="binding site" evidence="9">
    <location>
        <position position="138"/>
    </location>
    <ligand>
        <name>Mn(2+)</name>
        <dbReference type="ChEBI" id="CHEBI:29035"/>
    </ligand>
</feature>
<gene>
    <name evidence="9" type="primary">dxr</name>
    <name evidence="13" type="ordered locus">STHERM_c13110</name>
</gene>
<dbReference type="Gene3D" id="1.10.1740.10">
    <property type="match status" value="1"/>
</dbReference>
<dbReference type="AlphaFoldDB" id="E0RTM1"/>
<dbReference type="GO" id="GO:0030604">
    <property type="term" value="F:1-deoxy-D-xylulose-5-phosphate reductoisomerase activity"/>
    <property type="evidence" value="ECO:0007669"/>
    <property type="project" value="UniProtKB-UniRule"/>
</dbReference>
<organism evidence="13 14">
    <name type="scientific">Winmispira thermophila (strain ATCC 49972 / DSM 6192 / RI 19.B1)</name>
    <name type="common">Spirochaeta thermophila</name>
    <dbReference type="NCBI Taxonomy" id="665571"/>
    <lineage>
        <taxon>Bacteria</taxon>
        <taxon>Pseudomonadati</taxon>
        <taxon>Spirochaetota</taxon>
        <taxon>Spirochaetia</taxon>
        <taxon>Winmispirales</taxon>
        <taxon>Winmispiraceae</taxon>
        <taxon>Winmispira</taxon>
    </lineage>
</organism>
<dbReference type="SUPFAM" id="SSF69055">
    <property type="entry name" value="1-deoxy-D-xylulose-5-phosphate reductoisomerase, C-terminal domain"/>
    <property type="match status" value="1"/>
</dbReference>
<keyword evidence="9" id="KW-0460">Magnesium</keyword>
<dbReference type="Gene3D" id="3.40.50.720">
    <property type="entry name" value="NAD(P)-binding Rossmann-like Domain"/>
    <property type="match status" value="1"/>
</dbReference>
<dbReference type="Pfam" id="PF13288">
    <property type="entry name" value="DXPR_C"/>
    <property type="match status" value="1"/>
</dbReference>
<dbReference type="Pfam" id="PF02670">
    <property type="entry name" value="DXP_reductoisom"/>
    <property type="match status" value="1"/>
</dbReference>
<dbReference type="KEGG" id="sta:STHERM_c13110"/>
<feature type="binding site" evidence="9">
    <location>
        <position position="205"/>
    </location>
    <ligand>
        <name>1-deoxy-D-xylulose 5-phosphate</name>
        <dbReference type="ChEBI" id="CHEBI:57792"/>
    </ligand>
</feature>
<keyword evidence="13" id="KW-0413">Isomerase</keyword>
<evidence type="ECO:0000256" key="5">
    <source>
        <dbReference type="ARBA" id="ARBA00023002"/>
    </source>
</evidence>
<sequence length="378" mass="40936">MKKRIIVLGCTGSIGRNALEVVRAYPERLEVVGLSAHTRDRELLAAAREFGVERLALTGKRGGGVPYEGEEGLLHLIEETEADIVVNGIAGTRGLIPSLKALETGKDLALANKESLVVAGELLLETATRNGRHILPVDSEHAAIFSLLRNVPPDAVKALYLTASGGALRDIPLSRLEEITPEEALRHPTWEMGPKITIDSATLANKGLEVIEAAVLFGVPPESVRVVIHPQSVVHGLILLRDGSWHAQMSTPDMRLPIQQALFHPEVPPQAPAPLLLEEGLDLSFRPVDGRRYPMLELAYQALASQGKRIAFNAANEEAVRAFLEGRISFPRIAQVVESVLAREWPSPQGGISPILALDAEVRRVTEGILKERSGHAS</sequence>
<feature type="binding site" evidence="9">
    <location>
        <position position="112"/>
    </location>
    <ligand>
        <name>NADPH</name>
        <dbReference type="ChEBI" id="CHEBI:57783"/>
    </ligand>
</feature>
<feature type="domain" description="DXP reductoisomerase C-terminal" evidence="12">
    <location>
        <begin position="249"/>
        <end position="364"/>
    </location>
</feature>
<feature type="binding site" evidence="9">
    <location>
        <position position="206"/>
    </location>
    <ligand>
        <name>1-deoxy-D-xylulose 5-phosphate</name>
        <dbReference type="ChEBI" id="CHEBI:57792"/>
    </ligand>
</feature>
<comment type="cofactor">
    <cofactor evidence="9">
        <name>Mg(2+)</name>
        <dbReference type="ChEBI" id="CHEBI:18420"/>
    </cofactor>
    <cofactor evidence="9">
        <name>Mn(2+)</name>
        <dbReference type="ChEBI" id="CHEBI:29035"/>
    </cofactor>
</comment>
<feature type="binding site" evidence="9">
    <location>
        <position position="12"/>
    </location>
    <ligand>
        <name>NADPH</name>
        <dbReference type="ChEBI" id="CHEBI:57783"/>
    </ligand>
</feature>
<feature type="binding site" evidence="9">
    <location>
        <position position="164"/>
    </location>
    <ligand>
        <name>1-deoxy-D-xylulose 5-phosphate</name>
        <dbReference type="ChEBI" id="CHEBI:57792"/>
    </ligand>
</feature>
<evidence type="ECO:0000256" key="1">
    <source>
        <dbReference type="ARBA" id="ARBA00005094"/>
    </source>
</evidence>
<comment type="caution">
    <text evidence="9">Lacks conserved residue(s) required for the propagation of feature annotation.</text>
</comment>
<feature type="binding site" evidence="9">
    <location>
        <position position="139"/>
    </location>
    <ligand>
        <name>1-deoxy-D-xylulose 5-phosphate</name>
        <dbReference type="ChEBI" id="CHEBI:57792"/>
    </ligand>
</feature>
<name>E0RTM1_WINT6</name>
<dbReference type="InterPro" id="IPR003821">
    <property type="entry name" value="DXP_reductoisomerase"/>
</dbReference>
<evidence type="ECO:0000259" key="10">
    <source>
        <dbReference type="Pfam" id="PF02670"/>
    </source>
</evidence>
<feature type="binding site" evidence="9">
    <location>
        <position position="187"/>
    </location>
    <ligand>
        <name>1-deoxy-D-xylulose 5-phosphate</name>
        <dbReference type="ChEBI" id="CHEBI:57792"/>
    </ligand>
</feature>
<dbReference type="InterPro" id="IPR036291">
    <property type="entry name" value="NAD(P)-bd_dom_sf"/>
</dbReference>
<evidence type="ECO:0000256" key="6">
    <source>
        <dbReference type="ARBA" id="ARBA00023211"/>
    </source>
</evidence>
<comment type="function">
    <text evidence="9">Catalyzes the NADPH-dependent rearrangement and reduction of 1-deoxy-D-xylulose-5-phosphate (DXP) to 2-C-methyl-D-erythritol 4-phosphate (MEP).</text>
</comment>
<feature type="binding site" evidence="9">
    <location>
        <position position="140"/>
    </location>
    <ligand>
        <name>1-deoxy-D-xylulose 5-phosphate</name>
        <dbReference type="ChEBI" id="CHEBI:57792"/>
    </ligand>
</feature>
<dbReference type="PaxDb" id="665571-STHERM_c13110"/>
<dbReference type="Pfam" id="PF08436">
    <property type="entry name" value="DXP_redisom_C"/>
    <property type="match status" value="1"/>
</dbReference>
<dbReference type="InterPro" id="IPR013644">
    <property type="entry name" value="DXP_reductoisomerase_C"/>
</dbReference>
<evidence type="ECO:0000256" key="7">
    <source>
        <dbReference type="ARBA" id="ARBA00023229"/>
    </source>
</evidence>
<dbReference type="Proteomes" id="UP000001296">
    <property type="component" value="Chromosome"/>
</dbReference>
<feature type="binding site" evidence="9">
    <location>
        <position position="193"/>
    </location>
    <ligand>
        <name>NADPH</name>
        <dbReference type="ChEBI" id="CHEBI:57783"/>
    </ligand>
</feature>
<dbReference type="EMBL" id="CP001698">
    <property type="protein sequence ID" value="ADN02252.1"/>
    <property type="molecule type" value="Genomic_DNA"/>
</dbReference>
<feature type="binding site" evidence="9">
    <location>
        <position position="114"/>
    </location>
    <ligand>
        <name>NADPH</name>
        <dbReference type="ChEBI" id="CHEBI:57783"/>
    </ligand>
</feature>
<reference key="1">
    <citation type="submission" date="2009-08" db="EMBL/GenBank/DDBJ databases">
        <title>The genome sequence of Spirochaeta thermophila DSM6192.</title>
        <authorList>
            <person name="Angelov A."/>
            <person name="Mientus M."/>
            <person name="Wittenberg S."/>
            <person name="Lehmann R."/>
            <person name="Liesegang H."/>
            <person name="Daniel R."/>
            <person name="Liebl W."/>
        </authorList>
    </citation>
    <scope>NUCLEOTIDE SEQUENCE</scope>
    <source>
        <strain>DSM 6192</strain>
    </source>
</reference>
<feature type="domain" description="1-deoxy-D-xylulose 5-phosphate reductoisomerase N-terminal" evidence="10">
    <location>
        <begin position="5"/>
        <end position="120"/>
    </location>
</feature>
<keyword evidence="4 9" id="KW-0521">NADP</keyword>
<dbReference type="InterPro" id="IPR036169">
    <property type="entry name" value="DXPR_C_sf"/>
</dbReference>
<dbReference type="PIRSF" id="PIRSF006205">
    <property type="entry name" value="Dxp_reductismrs"/>
    <property type="match status" value="1"/>
</dbReference>
<feature type="binding site" evidence="9">
    <location>
        <position position="200"/>
    </location>
    <ligand>
        <name>1-deoxy-D-xylulose 5-phosphate</name>
        <dbReference type="ChEBI" id="CHEBI:57792"/>
    </ligand>
</feature>
<dbReference type="UniPathway" id="UPA00056">
    <property type="reaction ID" value="UER00092"/>
</dbReference>
<dbReference type="InterPro" id="IPR013512">
    <property type="entry name" value="DXP_reductoisomerase_N"/>
</dbReference>
<feature type="binding site" evidence="9">
    <location>
        <position position="209"/>
    </location>
    <ligand>
        <name>1-deoxy-D-xylulose 5-phosphate</name>
        <dbReference type="ChEBI" id="CHEBI:57792"/>
    </ligand>
</feature>
<feature type="binding site" evidence="9">
    <location>
        <position position="140"/>
    </location>
    <ligand>
        <name>Mn(2+)</name>
        <dbReference type="ChEBI" id="CHEBI:29035"/>
    </ligand>
</feature>
<dbReference type="PANTHER" id="PTHR30525:SF0">
    <property type="entry name" value="1-DEOXY-D-XYLULOSE 5-PHOSPHATE REDUCTOISOMERASE, CHLOROPLASTIC"/>
    <property type="match status" value="1"/>
</dbReference>
<dbReference type="GO" id="GO:0016853">
    <property type="term" value="F:isomerase activity"/>
    <property type="evidence" value="ECO:0007669"/>
    <property type="project" value="UniProtKB-KW"/>
</dbReference>
<dbReference type="GO" id="GO:0030145">
    <property type="term" value="F:manganese ion binding"/>
    <property type="evidence" value="ECO:0007669"/>
    <property type="project" value="TreeGrafter"/>
</dbReference>
<dbReference type="RefSeq" id="WP_013314093.1">
    <property type="nucleotide sequence ID" value="NC_014484.1"/>
</dbReference>
<proteinExistence type="inferred from homology"/>
<dbReference type="HOGENOM" id="CLU_035714_4_0_12"/>
<feature type="binding site" evidence="9">
    <location>
        <position position="14"/>
    </location>
    <ligand>
        <name>NADPH</name>
        <dbReference type="ChEBI" id="CHEBI:57783"/>
    </ligand>
</feature>
<dbReference type="FunFam" id="3.40.50.720:FF:000045">
    <property type="entry name" value="1-deoxy-D-xylulose 5-phosphate reductoisomerase"/>
    <property type="match status" value="1"/>
</dbReference>
<feature type="binding site" evidence="9">
    <location>
        <position position="113"/>
    </location>
    <ligand>
        <name>1-deoxy-D-xylulose 5-phosphate</name>
        <dbReference type="ChEBI" id="CHEBI:57792"/>
    </ligand>
</feature>
<feature type="binding site" evidence="9">
    <location>
        <position position="209"/>
    </location>
    <ligand>
        <name>Mn(2+)</name>
        <dbReference type="ChEBI" id="CHEBI:29035"/>
    </ligand>
</feature>
<dbReference type="eggNOG" id="COG0743">
    <property type="taxonomic scope" value="Bacteria"/>
</dbReference>
<keyword evidence="3 9" id="KW-0479">Metal-binding</keyword>
<dbReference type="SUPFAM" id="SSF51735">
    <property type="entry name" value="NAD(P)-binding Rossmann-fold domains"/>
    <property type="match status" value="1"/>
</dbReference>
<feature type="domain" description="1-deoxy-D-xylulose 5-phosphate reductoisomerase C-terminal" evidence="11">
    <location>
        <begin position="134"/>
        <end position="217"/>
    </location>
</feature>
<feature type="binding site" evidence="9">
    <location>
        <position position="11"/>
    </location>
    <ligand>
        <name>NADPH</name>
        <dbReference type="ChEBI" id="CHEBI:57783"/>
    </ligand>
</feature>
<keyword evidence="7 9" id="KW-0414">Isoprene biosynthesis</keyword>
<accession>E0RTM1</accession>
<reference evidence="13 14" key="2">
    <citation type="journal article" date="2010" name="J. Bacteriol.">
        <title>Genome sequence of the polysaccharide-degrading, thermophilic anaerobe Spirochaeta thermophila DSM 6192.</title>
        <authorList>
            <person name="Angelov A."/>
            <person name="Liebl S."/>
            <person name="Ballschmiter M."/>
            <person name="Bomeke M."/>
            <person name="Lehmann R."/>
            <person name="Liesegang H."/>
            <person name="Daniel R."/>
            <person name="Liebl W."/>
        </authorList>
    </citation>
    <scope>NUCLEOTIDE SEQUENCE [LARGE SCALE GENOMIC DNA]</scope>
    <source>
        <strain evidence="14">ATCC 49972 / DSM 6192 / RI 19.B1</strain>
    </source>
</reference>
<dbReference type="PANTHER" id="PTHR30525">
    <property type="entry name" value="1-DEOXY-D-XYLULOSE 5-PHOSPHATE REDUCTOISOMERASE"/>
    <property type="match status" value="1"/>
</dbReference>
<dbReference type="NCBIfam" id="TIGR00243">
    <property type="entry name" value="Dxr"/>
    <property type="match status" value="1"/>
</dbReference>
<evidence type="ECO:0000313" key="14">
    <source>
        <dbReference type="Proteomes" id="UP000001296"/>
    </source>
</evidence>
<evidence type="ECO:0000313" key="13">
    <source>
        <dbReference type="EMBL" id="ADN02252.1"/>
    </source>
</evidence>
<evidence type="ECO:0000256" key="8">
    <source>
        <dbReference type="ARBA" id="ARBA00048543"/>
    </source>
</evidence>
<keyword evidence="6 9" id="KW-0464">Manganese</keyword>
<dbReference type="GO" id="GO:0051484">
    <property type="term" value="P:isopentenyl diphosphate biosynthetic process, methylerythritol 4-phosphate pathway involved in terpenoid biosynthetic process"/>
    <property type="evidence" value="ECO:0007669"/>
    <property type="project" value="UniProtKB-ARBA"/>
</dbReference>
<feature type="binding site" evidence="9">
    <location>
        <position position="13"/>
    </location>
    <ligand>
        <name>NADPH</name>
        <dbReference type="ChEBI" id="CHEBI:57783"/>
    </ligand>
</feature>
<evidence type="ECO:0000259" key="11">
    <source>
        <dbReference type="Pfam" id="PF08436"/>
    </source>
</evidence>
<evidence type="ECO:0000256" key="4">
    <source>
        <dbReference type="ARBA" id="ARBA00022857"/>
    </source>
</evidence>
<protein>
    <recommendedName>
        <fullName evidence="9">1-deoxy-D-xylulose 5-phosphate reductoisomerase</fullName>
        <shortName evidence="9">DXP reductoisomerase</shortName>
        <ecNumber evidence="9">1.1.1.267</ecNumber>
    </recommendedName>
    <alternativeName>
        <fullName evidence="9">1-deoxyxylulose-5-phosphate reductoisomerase</fullName>
    </alternativeName>
    <alternativeName>
        <fullName evidence="9">2-C-methyl-D-erythritol 4-phosphate synthase</fullName>
    </alternativeName>
</protein>
<keyword evidence="5 9" id="KW-0560">Oxidoreductase</keyword>
<dbReference type="HAMAP" id="MF_00183">
    <property type="entry name" value="DXP_reductoisom"/>
    <property type="match status" value="1"/>
</dbReference>
<evidence type="ECO:0000256" key="9">
    <source>
        <dbReference type="HAMAP-Rule" id="MF_00183"/>
    </source>
</evidence>
<evidence type="ECO:0000259" key="12">
    <source>
        <dbReference type="Pfam" id="PF13288"/>
    </source>
</evidence>
<comment type="pathway">
    <text evidence="1 9">Isoprenoid biosynthesis; isopentenyl diphosphate biosynthesis via DXP pathway; isopentenyl diphosphate from 1-deoxy-D-xylulose 5-phosphate: step 1/6.</text>
</comment>
<dbReference type="SUPFAM" id="SSF55347">
    <property type="entry name" value="Glyceraldehyde-3-phosphate dehydrogenase-like, C-terminal domain"/>
    <property type="match status" value="1"/>
</dbReference>
<dbReference type="GO" id="GO:0070402">
    <property type="term" value="F:NADPH binding"/>
    <property type="evidence" value="ECO:0007669"/>
    <property type="project" value="InterPro"/>
</dbReference>
<dbReference type="InterPro" id="IPR026877">
    <property type="entry name" value="DXPR_C"/>
</dbReference>